<dbReference type="Proteomes" id="UP000011602">
    <property type="component" value="Unassembled WGS sequence"/>
</dbReference>
<dbReference type="STRING" id="1227499.C493_19186"/>
<protein>
    <submittedName>
        <fullName evidence="2">Uncharacterized protein</fullName>
    </submittedName>
</protein>
<keyword evidence="1" id="KW-1133">Transmembrane helix</keyword>
<comment type="caution">
    <text evidence="2">The sequence shown here is derived from an EMBL/GenBank/DDBJ whole genome shotgun (WGS) entry which is preliminary data.</text>
</comment>
<feature type="transmembrane region" description="Helical" evidence="1">
    <location>
        <begin position="70"/>
        <end position="89"/>
    </location>
</feature>
<name>L9WM95_9EURY</name>
<keyword evidence="3" id="KW-1185">Reference proteome</keyword>
<sequence>MTIGRATAVVAVGTDRDVATDCSLTAVRQYNYPQRKYLAMQLFGTPIGTVIWLVIGLGTAALALANDNQITGVIAVGWIALAVFSFYEYRKDE</sequence>
<accession>L9WM95</accession>
<dbReference type="eggNOG" id="ENOG502N5ZZ">
    <property type="taxonomic scope" value="Archaea"/>
</dbReference>
<dbReference type="AlphaFoldDB" id="L9WM95"/>
<organism evidence="2 3">
    <name type="scientific">Natronolimnohabitans innermongolicus JCM 12255</name>
    <dbReference type="NCBI Taxonomy" id="1227499"/>
    <lineage>
        <taxon>Archaea</taxon>
        <taxon>Methanobacteriati</taxon>
        <taxon>Methanobacteriota</taxon>
        <taxon>Stenosarchaea group</taxon>
        <taxon>Halobacteria</taxon>
        <taxon>Halobacteriales</taxon>
        <taxon>Natrialbaceae</taxon>
        <taxon>Natronolimnohabitans</taxon>
    </lineage>
</organism>
<reference evidence="2 3" key="1">
    <citation type="journal article" date="2014" name="PLoS Genet.">
        <title>Phylogenetically driven sequencing of extremely halophilic archaea reveals strategies for static and dynamic osmo-response.</title>
        <authorList>
            <person name="Becker E.A."/>
            <person name="Seitzer P.M."/>
            <person name="Tritt A."/>
            <person name="Larsen D."/>
            <person name="Krusor M."/>
            <person name="Yao A.I."/>
            <person name="Wu D."/>
            <person name="Madern D."/>
            <person name="Eisen J.A."/>
            <person name="Darling A.E."/>
            <person name="Facciotti M.T."/>
        </authorList>
    </citation>
    <scope>NUCLEOTIDE SEQUENCE [LARGE SCALE GENOMIC DNA]</scope>
    <source>
        <strain evidence="2 3">JCM 12255</strain>
    </source>
</reference>
<evidence type="ECO:0000313" key="3">
    <source>
        <dbReference type="Proteomes" id="UP000011602"/>
    </source>
</evidence>
<feature type="transmembrane region" description="Helical" evidence="1">
    <location>
        <begin position="38"/>
        <end position="64"/>
    </location>
</feature>
<evidence type="ECO:0000256" key="1">
    <source>
        <dbReference type="SAM" id="Phobius"/>
    </source>
</evidence>
<proteinExistence type="predicted"/>
<keyword evidence="1" id="KW-0812">Transmembrane</keyword>
<keyword evidence="1" id="KW-0472">Membrane</keyword>
<gene>
    <name evidence="2" type="ORF">C493_19186</name>
</gene>
<dbReference type="EMBL" id="AOHZ01000087">
    <property type="protein sequence ID" value="ELY50356.1"/>
    <property type="molecule type" value="Genomic_DNA"/>
</dbReference>
<evidence type="ECO:0000313" key="2">
    <source>
        <dbReference type="EMBL" id="ELY50356.1"/>
    </source>
</evidence>